<feature type="region of interest" description="Disordered" evidence="1">
    <location>
        <begin position="41"/>
        <end position="76"/>
    </location>
</feature>
<gene>
    <name evidence="2" type="ORF">CKJ66_08445</name>
</gene>
<dbReference type="Proteomes" id="UP000217768">
    <property type="component" value="Unassembled WGS sequence"/>
</dbReference>
<dbReference type="EMBL" id="NSFD01000010">
    <property type="protein sequence ID" value="PBA27291.1"/>
    <property type="molecule type" value="Genomic_DNA"/>
</dbReference>
<sequence length="76" mass="8266">MSTYRGPRCRSCNGPCWQWKGSVWGYTCAACIAEHQHAAAERADARDQKARKRNHSKLFSDNASPGGLQGGVGAMI</sequence>
<evidence type="ECO:0000313" key="2">
    <source>
        <dbReference type="EMBL" id="PBA27291.1"/>
    </source>
</evidence>
<name>A0A2A2ZLG4_MYCAV</name>
<evidence type="ECO:0000313" key="3">
    <source>
        <dbReference type="Proteomes" id="UP000217768"/>
    </source>
</evidence>
<feature type="compositionally biased region" description="Gly residues" evidence="1">
    <location>
        <begin position="67"/>
        <end position="76"/>
    </location>
</feature>
<dbReference type="AlphaFoldDB" id="A0A2A2ZLG4"/>
<accession>A0A2A2ZLG4</accession>
<comment type="caution">
    <text evidence="2">The sequence shown here is derived from an EMBL/GenBank/DDBJ whole genome shotgun (WGS) entry which is preliminary data.</text>
</comment>
<proteinExistence type="predicted"/>
<evidence type="ECO:0000256" key="1">
    <source>
        <dbReference type="SAM" id="MobiDB-lite"/>
    </source>
</evidence>
<dbReference type="RefSeq" id="WP_050594530.1">
    <property type="nucleotide sequence ID" value="NZ_NSEY01000011.1"/>
</dbReference>
<reference evidence="2 3" key="1">
    <citation type="submission" date="2017-08" db="EMBL/GenBank/DDBJ databases">
        <title>Phylogenetic analysis of Mycobacterium avium complex whole genomes.</title>
        <authorList>
            <person name="Caverly L.J."/>
            <person name="Spilker T."/>
            <person name="Lipuma J."/>
        </authorList>
    </citation>
    <scope>NUCLEOTIDE SEQUENCE [LARGE SCALE GENOMIC DNA]</scope>
    <source>
        <strain evidence="2 3">FLAC0165</strain>
    </source>
</reference>
<protein>
    <submittedName>
        <fullName evidence="2">Uncharacterized protein</fullName>
    </submittedName>
</protein>
<organism evidence="2 3">
    <name type="scientific">Mycobacterium avium</name>
    <dbReference type="NCBI Taxonomy" id="1764"/>
    <lineage>
        <taxon>Bacteria</taxon>
        <taxon>Bacillati</taxon>
        <taxon>Actinomycetota</taxon>
        <taxon>Actinomycetes</taxon>
        <taxon>Mycobacteriales</taxon>
        <taxon>Mycobacteriaceae</taxon>
        <taxon>Mycobacterium</taxon>
        <taxon>Mycobacterium avium complex (MAC)</taxon>
    </lineage>
</organism>